<organism evidence="1 2">
    <name type="scientific">Marinifilum flexuosum</name>
    <dbReference type="NCBI Taxonomy" id="1117708"/>
    <lineage>
        <taxon>Bacteria</taxon>
        <taxon>Pseudomonadati</taxon>
        <taxon>Bacteroidota</taxon>
        <taxon>Bacteroidia</taxon>
        <taxon>Marinilabiliales</taxon>
        <taxon>Marinifilaceae</taxon>
    </lineage>
</organism>
<proteinExistence type="predicted"/>
<dbReference type="Proteomes" id="UP000284531">
    <property type="component" value="Unassembled WGS sequence"/>
</dbReference>
<keyword evidence="2" id="KW-1185">Reference proteome</keyword>
<evidence type="ECO:0000313" key="2">
    <source>
        <dbReference type="Proteomes" id="UP000284531"/>
    </source>
</evidence>
<gene>
    <name evidence="1" type="ORF">BXY64_1494</name>
</gene>
<protein>
    <recommendedName>
        <fullName evidence="3">Molybdopterin-guanine dinucleotide biosynthesis protein B</fullName>
    </recommendedName>
</protein>
<dbReference type="Gene3D" id="3.40.50.300">
    <property type="entry name" value="P-loop containing nucleotide triphosphate hydrolases"/>
    <property type="match status" value="1"/>
</dbReference>
<accession>A0A419XA80</accession>
<name>A0A419XA80_9BACT</name>
<dbReference type="AlphaFoldDB" id="A0A419XA80"/>
<evidence type="ECO:0008006" key="3">
    <source>
        <dbReference type="Google" id="ProtNLM"/>
    </source>
</evidence>
<dbReference type="RefSeq" id="WP_120239244.1">
    <property type="nucleotide sequence ID" value="NZ_RAPQ01000008.1"/>
</dbReference>
<dbReference type="InterPro" id="IPR027417">
    <property type="entry name" value="P-loop_NTPase"/>
</dbReference>
<dbReference type="OrthoDB" id="1122642at2"/>
<dbReference type="EMBL" id="RAPQ01000008">
    <property type="protein sequence ID" value="RKE04469.1"/>
    <property type="molecule type" value="Genomic_DNA"/>
</dbReference>
<comment type="caution">
    <text evidence="1">The sequence shown here is derived from an EMBL/GenBank/DDBJ whole genome shotgun (WGS) entry which is preliminary data.</text>
</comment>
<sequence length="206" mass="23589">MVPYGTGLFQHTLPPILHRVGGFLYMAIQRENIILLAGNGQNVGKTLFACQLINSLKQKHSVIGIKICPHFHELKPDTEFVVKNTNYQITKEHLQQGKKDSNRLLSAGAKEVYYIQAKDDYLKEVLSCLDKIIPNDQLLIIESGGLRKILEPGLFIMIESKNNKKLKPNTKEYRELADLNIEFDGEEFNFDSNNLDFSDRKWVIKN</sequence>
<reference evidence="1 2" key="1">
    <citation type="submission" date="2018-09" db="EMBL/GenBank/DDBJ databases">
        <title>Genomic Encyclopedia of Archaeal and Bacterial Type Strains, Phase II (KMG-II): from individual species to whole genera.</title>
        <authorList>
            <person name="Goeker M."/>
        </authorList>
    </citation>
    <scope>NUCLEOTIDE SEQUENCE [LARGE SCALE GENOMIC DNA]</scope>
    <source>
        <strain evidence="1 2">DSM 21950</strain>
    </source>
</reference>
<evidence type="ECO:0000313" key="1">
    <source>
        <dbReference type="EMBL" id="RKE04469.1"/>
    </source>
</evidence>